<dbReference type="RefSeq" id="WP_230040173.1">
    <property type="nucleotide sequence ID" value="NZ_JAJJMM010000001.1"/>
</dbReference>
<proteinExistence type="predicted"/>
<gene>
    <name evidence="1" type="ORF">LNP81_25250</name>
</gene>
<protein>
    <submittedName>
        <fullName evidence="1">Uncharacterized protein</fullName>
    </submittedName>
</protein>
<dbReference type="Proteomes" id="UP001430679">
    <property type="component" value="Unassembled WGS sequence"/>
</dbReference>
<name>A0ABS8MLD4_9FLAO</name>
<dbReference type="EMBL" id="JAJJMM010000001">
    <property type="protein sequence ID" value="MCC9066309.1"/>
    <property type="molecule type" value="Genomic_DNA"/>
</dbReference>
<reference evidence="1" key="1">
    <citation type="submission" date="2021-11" db="EMBL/GenBank/DDBJ databases">
        <title>Description of novel Flavobacterium species.</title>
        <authorList>
            <person name="Saticioglu I.B."/>
            <person name="Ay H."/>
            <person name="Altun S."/>
            <person name="Duman M."/>
        </authorList>
    </citation>
    <scope>NUCLEOTIDE SEQUENCE</scope>
    <source>
        <strain evidence="1">F-30</strain>
    </source>
</reference>
<accession>A0ABS8MLD4</accession>
<keyword evidence="2" id="KW-1185">Reference proteome</keyword>
<evidence type="ECO:0000313" key="1">
    <source>
        <dbReference type="EMBL" id="MCC9066309.1"/>
    </source>
</evidence>
<comment type="caution">
    <text evidence="1">The sequence shown here is derived from an EMBL/GenBank/DDBJ whole genome shotgun (WGS) entry which is preliminary data.</text>
</comment>
<evidence type="ECO:0000313" key="2">
    <source>
        <dbReference type="Proteomes" id="UP001430679"/>
    </source>
</evidence>
<organism evidence="1 2">
    <name type="scientific">Flavobacterium piscisymbiosum</name>
    <dbReference type="NCBI Taxonomy" id="2893753"/>
    <lineage>
        <taxon>Bacteria</taxon>
        <taxon>Pseudomonadati</taxon>
        <taxon>Bacteroidota</taxon>
        <taxon>Flavobacteriia</taxon>
        <taxon>Flavobacteriales</taxon>
        <taxon>Flavobacteriaceae</taxon>
        <taxon>Flavobacterium</taxon>
    </lineage>
</organism>
<sequence>MKKDKPKLYFKTIDDTFCSSLESHLQDAKNEGLEEVTLIEADPDNDNTDFTWCTSEGECVERHMCKKSQCSSYNSKSGRGVCSDRGNLYKHGDEVSFKIE</sequence>